<dbReference type="SUPFAM" id="SSF46689">
    <property type="entry name" value="Homeodomain-like"/>
    <property type="match status" value="1"/>
</dbReference>
<evidence type="ECO:0000256" key="1">
    <source>
        <dbReference type="ARBA" id="ARBA00023015"/>
    </source>
</evidence>
<name>D1BHH8_SANKS</name>
<evidence type="ECO:0000259" key="5">
    <source>
        <dbReference type="PROSITE" id="PS50977"/>
    </source>
</evidence>
<dbReference type="PROSITE" id="PS50977">
    <property type="entry name" value="HTH_TETR_2"/>
    <property type="match status" value="1"/>
</dbReference>
<dbReference type="GO" id="GO:0000976">
    <property type="term" value="F:transcription cis-regulatory region binding"/>
    <property type="evidence" value="ECO:0007669"/>
    <property type="project" value="TreeGrafter"/>
</dbReference>
<evidence type="ECO:0000256" key="4">
    <source>
        <dbReference type="PROSITE-ProRule" id="PRU00335"/>
    </source>
</evidence>
<dbReference type="InterPro" id="IPR036271">
    <property type="entry name" value="Tet_transcr_reg_TetR-rel_C_sf"/>
</dbReference>
<dbReference type="Proteomes" id="UP000000322">
    <property type="component" value="Chromosome"/>
</dbReference>
<reference evidence="6 7" key="1">
    <citation type="journal article" date="2009" name="Stand. Genomic Sci.">
        <title>Complete genome sequence of Sanguibacter keddieii type strain (ST-74).</title>
        <authorList>
            <person name="Ivanova N."/>
            <person name="Sikorski J."/>
            <person name="Sims D."/>
            <person name="Brettin T."/>
            <person name="Detter J.C."/>
            <person name="Han C."/>
            <person name="Lapidus A."/>
            <person name="Copeland A."/>
            <person name="Glavina Del Rio T."/>
            <person name="Nolan M."/>
            <person name="Chen F."/>
            <person name="Lucas S."/>
            <person name="Tice H."/>
            <person name="Cheng J.F."/>
            <person name="Bruce D."/>
            <person name="Goodwin L."/>
            <person name="Pitluck S."/>
            <person name="Pati A."/>
            <person name="Mavromatis K."/>
            <person name="Chen A."/>
            <person name="Palaniappan K."/>
            <person name="D'haeseleer P."/>
            <person name="Chain P."/>
            <person name="Bristow J."/>
            <person name="Eisen J.A."/>
            <person name="Markowitz V."/>
            <person name="Hugenholtz P."/>
            <person name="Goker M."/>
            <person name="Pukall R."/>
            <person name="Klenk H.P."/>
            <person name="Kyrpides N.C."/>
        </authorList>
    </citation>
    <scope>NUCLEOTIDE SEQUENCE [LARGE SCALE GENOMIC DNA]</scope>
    <source>
        <strain evidence="7">ATCC 51767 / DSM 10542 / NCFB 3025 / ST-74</strain>
    </source>
</reference>
<dbReference type="InterPro" id="IPR050109">
    <property type="entry name" value="HTH-type_TetR-like_transc_reg"/>
</dbReference>
<dbReference type="KEGG" id="ske:Sked_19730"/>
<evidence type="ECO:0000313" key="7">
    <source>
        <dbReference type="Proteomes" id="UP000000322"/>
    </source>
</evidence>
<gene>
    <name evidence="6" type="ordered locus">Sked_19730</name>
</gene>
<feature type="DNA-binding region" description="H-T-H motif" evidence="4">
    <location>
        <begin position="28"/>
        <end position="47"/>
    </location>
</feature>
<dbReference type="AlphaFoldDB" id="D1BHH8"/>
<keyword evidence="3" id="KW-0804">Transcription</keyword>
<dbReference type="PANTHER" id="PTHR30055:SF234">
    <property type="entry name" value="HTH-TYPE TRANSCRIPTIONAL REGULATOR BETI"/>
    <property type="match status" value="1"/>
</dbReference>
<dbReference type="Gene3D" id="1.10.357.10">
    <property type="entry name" value="Tetracycline Repressor, domain 2"/>
    <property type="match status" value="1"/>
</dbReference>
<sequence>MSALRSDAARSRARILDAARTLDRATLRLNDVAREAGVGVGTVYRHFPTVHALVEALSADTLDTMLATSRRAAADPDPGDGLALYLRSALTLQLEDGGLQAVLLSPDDEAESVRTAKREIFESFTSVLESARAAGIVRPDLTVDHLAHLVCGIEHAVRLGTPDDFPLLLQVMLDGLRPPASR</sequence>
<dbReference type="EMBL" id="CP001819">
    <property type="protein sequence ID" value="ACZ21898.1"/>
    <property type="molecule type" value="Genomic_DNA"/>
</dbReference>
<dbReference type="GO" id="GO:0003700">
    <property type="term" value="F:DNA-binding transcription factor activity"/>
    <property type="evidence" value="ECO:0007669"/>
    <property type="project" value="TreeGrafter"/>
</dbReference>
<organism evidence="6 7">
    <name type="scientific">Sanguibacter keddieii (strain ATCC 51767 / DSM 10542 / NCFB 3025 / ST-74)</name>
    <dbReference type="NCBI Taxonomy" id="446469"/>
    <lineage>
        <taxon>Bacteria</taxon>
        <taxon>Bacillati</taxon>
        <taxon>Actinomycetota</taxon>
        <taxon>Actinomycetes</taxon>
        <taxon>Micrococcales</taxon>
        <taxon>Sanguibacteraceae</taxon>
        <taxon>Sanguibacter</taxon>
    </lineage>
</organism>
<dbReference type="OrthoDB" id="3192968at2"/>
<dbReference type="InterPro" id="IPR009057">
    <property type="entry name" value="Homeodomain-like_sf"/>
</dbReference>
<protein>
    <submittedName>
        <fullName evidence="6">Transcriptional regulator, tetR family</fullName>
    </submittedName>
</protein>
<evidence type="ECO:0000256" key="3">
    <source>
        <dbReference type="ARBA" id="ARBA00023163"/>
    </source>
</evidence>
<dbReference type="STRING" id="446469.Sked_19730"/>
<keyword evidence="7" id="KW-1185">Reference proteome</keyword>
<feature type="domain" description="HTH tetR-type" evidence="5">
    <location>
        <begin position="3"/>
        <end position="65"/>
    </location>
</feature>
<keyword evidence="1" id="KW-0805">Transcription regulation</keyword>
<keyword evidence="2 4" id="KW-0238">DNA-binding</keyword>
<dbReference type="InterPro" id="IPR049445">
    <property type="entry name" value="TetR_SbtR-like_C"/>
</dbReference>
<dbReference type="RefSeq" id="WP_012866967.1">
    <property type="nucleotide sequence ID" value="NC_013521.1"/>
</dbReference>
<proteinExistence type="predicted"/>
<dbReference type="SUPFAM" id="SSF48498">
    <property type="entry name" value="Tetracyclin repressor-like, C-terminal domain"/>
    <property type="match status" value="1"/>
</dbReference>
<accession>D1BHH8</accession>
<dbReference type="Pfam" id="PF00440">
    <property type="entry name" value="TetR_N"/>
    <property type="match status" value="1"/>
</dbReference>
<dbReference type="InterPro" id="IPR001647">
    <property type="entry name" value="HTH_TetR"/>
</dbReference>
<evidence type="ECO:0000313" key="6">
    <source>
        <dbReference type="EMBL" id="ACZ21898.1"/>
    </source>
</evidence>
<dbReference type="PANTHER" id="PTHR30055">
    <property type="entry name" value="HTH-TYPE TRANSCRIPTIONAL REGULATOR RUTR"/>
    <property type="match status" value="1"/>
</dbReference>
<dbReference type="HOGENOM" id="CLU_069356_17_1_11"/>
<dbReference type="eggNOG" id="COG1309">
    <property type="taxonomic scope" value="Bacteria"/>
</dbReference>
<dbReference type="Pfam" id="PF21597">
    <property type="entry name" value="TetR_C_43"/>
    <property type="match status" value="1"/>
</dbReference>
<evidence type="ECO:0000256" key="2">
    <source>
        <dbReference type="ARBA" id="ARBA00023125"/>
    </source>
</evidence>